<keyword evidence="2" id="KW-1185">Reference proteome</keyword>
<dbReference type="Proteomes" id="UP000077519">
    <property type="component" value="Unassembled WGS sequence"/>
</dbReference>
<protein>
    <submittedName>
        <fullName evidence="1">Uncharacterized protein</fullName>
    </submittedName>
</protein>
<reference evidence="1 2" key="1">
    <citation type="submission" date="2016-03" db="EMBL/GenBank/DDBJ databases">
        <title>Genome sequence of Rhodococcus kyotonensis KB10.</title>
        <authorList>
            <person name="Jeong H."/>
            <person name="Hong C.E."/>
            <person name="Jo S.H."/>
            <person name="Park J.M."/>
        </authorList>
    </citation>
    <scope>NUCLEOTIDE SEQUENCE [LARGE SCALE GENOMIC DNA]</scope>
    <source>
        <strain evidence="1 2">KB10</strain>
    </source>
</reference>
<organism evidence="1 2">
    <name type="scientific">Rhodococcoides kyotonense</name>
    <dbReference type="NCBI Taxonomy" id="398843"/>
    <lineage>
        <taxon>Bacteria</taxon>
        <taxon>Bacillati</taxon>
        <taxon>Actinomycetota</taxon>
        <taxon>Actinomycetes</taxon>
        <taxon>Mycobacteriales</taxon>
        <taxon>Nocardiaceae</taxon>
        <taxon>Rhodococcoides</taxon>
    </lineage>
</organism>
<dbReference type="AlphaFoldDB" id="A0A177YGX5"/>
<accession>A0A177YGX5</accession>
<proteinExistence type="predicted"/>
<sequence length="68" mass="7606">MATTTDIAPEEQRALDEIVSRLSEKFPETDSSTVESAVADAHRRFDDTKIRDFVPLFVERHATSALAN</sequence>
<evidence type="ECO:0000313" key="1">
    <source>
        <dbReference type="EMBL" id="OAK54792.1"/>
    </source>
</evidence>
<name>A0A177YGX5_9NOCA</name>
<gene>
    <name evidence="1" type="ORF">A3K89_05585</name>
</gene>
<comment type="caution">
    <text evidence="1">The sequence shown here is derived from an EMBL/GenBank/DDBJ whole genome shotgun (WGS) entry which is preliminary data.</text>
</comment>
<evidence type="ECO:0000313" key="2">
    <source>
        <dbReference type="Proteomes" id="UP000077519"/>
    </source>
</evidence>
<dbReference type="RefSeq" id="WP_068425664.1">
    <property type="nucleotide sequence ID" value="NZ_LVHI01000012.1"/>
</dbReference>
<dbReference type="Gene3D" id="1.10.8.1060">
    <property type="entry name" value="Corynebacterium glutamicum thioredoxin-dependent arsenate reductase, N-terminal domain"/>
    <property type="match status" value="1"/>
</dbReference>
<dbReference type="EMBL" id="LVHI01000012">
    <property type="protein sequence ID" value="OAK54792.1"/>
    <property type="molecule type" value="Genomic_DNA"/>
</dbReference>
<dbReference type="NCBIfam" id="NF046112">
    <property type="entry name" value="MSMEG_6209_Nter"/>
    <property type="match status" value="1"/>
</dbReference>